<keyword evidence="13" id="KW-1185">Reference proteome</keyword>
<organism evidence="12 13">
    <name type="scientific">Cellulosilyticum lentocellum (strain ATCC 49066 / DSM 5427 / NCIMB 11756 / RHM5)</name>
    <name type="common">Clostridium lentocellum</name>
    <dbReference type="NCBI Taxonomy" id="642492"/>
    <lineage>
        <taxon>Bacteria</taxon>
        <taxon>Bacillati</taxon>
        <taxon>Bacillota</taxon>
        <taxon>Clostridia</taxon>
        <taxon>Lachnospirales</taxon>
        <taxon>Cellulosilyticaceae</taxon>
        <taxon>Cellulosilyticum</taxon>
    </lineage>
</organism>
<evidence type="ECO:0000256" key="3">
    <source>
        <dbReference type="ARBA" id="ARBA00009184"/>
    </source>
</evidence>
<dbReference type="Pfam" id="PF00702">
    <property type="entry name" value="Hydrolase"/>
    <property type="match status" value="1"/>
</dbReference>
<dbReference type="InterPro" id="IPR023214">
    <property type="entry name" value="HAD_sf"/>
</dbReference>
<dbReference type="PANTHER" id="PTHR43344:SF2">
    <property type="entry name" value="PHOSPHOSERINE PHOSPHATASE"/>
    <property type="match status" value="1"/>
</dbReference>
<evidence type="ECO:0000313" key="12">
    <source>
        <dbReference type="EMBL" id="ADZ85635.1"/>
    </source>
</evidence>
<dbReference type="GO" id="GO:0036424">
    <property type="term" value="F:L-phosphoserine phosphatase activity"/>
    <property type="evidence" value="ECO:0007669"/>
    <property type="project" value="TreeGrafter"/>
</dbReference>
<dbReference type="AlphaFoldDB" id="F2JKC0"/>
<dbReference type="GO" id="GO:0006564">
    <property type="term" value="P:L-serine biosynthetic process"/>
    <property type="evidence" value="ECO:0007669"/>
    <property type="project" value="UniProtKB-KW"/>
</dbReference>
<sequence>MGHIKAVCFDLDDTLIKEIHSVMYLSILNDKLDELIEIEREEQERKCDWIEADYLKAELARGVPVTRIEEQFDTILKPIKNVNEVMSMLHEQHIKTILITAGPIQVARVASELWGMDAYDGSLYECENDLFTGRILSHLGDRGKMSALEKFCLKEGIQPDECMAIGDGATDIPLFRYCGTSLGINCGEEVAKEANNVIVTEDLMDILQYIES</sequence>
<gene>
    <name evidence="12" type="ordered locus">Clole_3957</name>
</gene>
<proteinExistence type="inferred from homology"/>
<keyword evidence="7 12" id="KW-0378">Hydrolase</keyword>
<evidence type="ECO:0000256" key="11">
    <source>
        <dbReference type="ARBA" id="ARBA00048523"/>
    </source>
</evidence>
<dbReference type="KEGG" id="cle:Clole_3957"/>
<protein>
    <recommendedName>
        <fullName evidence="4">phosphoserine phosphatase</fullName>
        <ecNumber evidence="4">3.1.3.3</ecNumber>
    </recommendedName>
</protein>
<reference evidence="12 13" key="1">
    <citation type="journal article" date="2011" name="J. Bacteriol.">
        <title>Complete genome sequence of the cellulose-degrading bacterium Cellulosilyticum lentocellum.</title>
        <authorList>
            <consortium name="US DOE Joint Genome Institute"/>
            <person name="Miller D.A."/>
            <person name="Suen G."/>
            <person name="Bruce D."/>
            <person name="Copeland A."/>
            <person name="Cheng J.F."/>
            <person name="Detter C."/>
            <person name="Goodwin L.A."/>
            <person name="Han C.S."/>
            <person name="Hauser L.J."/>
            <person name="Land M.L."/>
            <person name="Lapidus A."/>
            <person name="Lucas S."/>
            <person name="Meincke L."/>
            <person name="Pitluck S."/>
            <person name="Tapia R."/>
            <person name="Teshima H."/>
            <person name="Woyke T."/>
            <person name="Fox B.G."/>
            <person name="Angert E.R."/>
            <person name="Currie C.R."/>
        </authorList>
    </citation>
    <scope>NUCLEOTIDE SEQUENCE [LARGE SCALE GENOMIC DNA]</scope>
    <source>
        <strain evidence="13">ATCC 49066 / DSM 5427 / NCIMB 11756 / RHM5</strain>
    </source>
</reference>
<dbReference type="HOGENOM" id="CLU_036368_4_3_9"/>
<evidence type="ECO:0000256" key="2">
    <source>
        <dbReference type="ARBA" id="ARBA00005135"/>
    </source>
</evidence>
<name>F2JKC0_CELLD</name>
<comment type="catalytic activity">
    <reaction evidence="11">
        <text>O-phospho-D-serine + H2O = D-serine + phosphate</text>
        <dbReference type="Rhea" id="RHEA:24873"/>
        <dbReference type="ChEBI" id="CHEBI:15377"/>
        <dbReference type="ChEBI" id="CHEBI:35247"/>
        <dbReference type="ChEBI" id="CHEBI:43474"/>
        <dbReference type="ChEBI" id="CHEBI:58680"/>
        <dbReference type="EC" id="3.1.3.3"/>
    </reaction>
</comment>
<dbReference type="EMBL" id="CP002582">
    <property type="protein sequence ID" value="ADZ85635.1"/>
    <property type="molecule type" value="Genomic_DNA"/>
</dbReference>
<dbReference type="EC" id="3.1.3.3" evidence="4"/>
<keyword evidence="5" id="KW-0028">Amino-acid biosynthesis</keyword>
<evidence type="ECO:0000256" key="4">
    <source>
        <dbReference type="ARBA" id="ARBA00012640"/>
    </source>
</evidence>
<evidence type="ECO:0000256" key="5">
    <source>
        <dbReference type="ARBA" id="ARBA00022605"/>
    </source>
</evidence>
<dbReference type="InterPro" id="IPR036412">
    <property type="entry name" value="HAD-like_sf"/>
</dbReference>
<evidence type="ECO:0000313" key="13">
    <source>
        <dbReference type="Proteomes" id="UP000008467"/>
    </source>
</evidence>
<comment type="catalytic activity">
    <reaction evidence="10">
        <text>O-phospho-L-serine + H2O = L-serine + phosphate</text>
        <dbReference type="Rhea" id="RHEA:21208"/>
        <dbReference type="ChEBI" id="CHEBI:15377"/>
        <dbReference type="ChEBI" id="CHEBI:33384"/>
        <dbReference type="ChEBI" id="CHEBI:43474"/>
        <dbReference type="ChEBI" id="CHEBI:57524"/>
        <dbReference type="EC" id="3.1.3.3"/>
    </reaction>
</comment>
<dbReference type="InterPro" id="IPR050582">
    <property type="entry name" value="HAD-like_SerB"/>
</dbReference>
<evidence type="ECO:0000256" key="1">
    <source>
        <dbReference type="ARBA" id="ARBA00001946"/>
    </source>
</evidence>
<evidence type="ECO:0000256" key="7">
    <source>
        <dbReference type="ARBA" id="ARBA00022801"/>
    </source>
</evidence>
<comment type="pathway">
    <text evidence="2">Amino-acid biosynthesis; L-serine biosynthesis; L-serine from 3-phospho-D-glycerate: step 3/3.</text>
</comment>
<dbReference type="GO" id="GO:0000287">
    <property type="term" value="F:magnesium ion binding"/>
    <property type="evidence" value="ECO:0007669"/>
    <property type="project" value="TreeGrafter"/>
</dbReference>
<keyword evidence="6" id="KW-0479">Metal-binding</keyword>
<dbReference type="GO" id="GO:0005737">
    <property type="term" value="C:cytoplasm"/>
    <property type="evidence" value="ECO:0007669"/>
    <property type="project" value="TreeGrafter"/>
</dbReference>
<dbReference type="STRING" id="642492.Clole_3957"/>
<dbReference type="SUPFAM" id="SSF56784">
    <property type="entry name" value="HAD-like"/>
    <property type="match status" value="1"/>
</dbReference>
<keyword evidence="8" id="KW-0460">Magnesium</keyword>
<dbReference type="Gene3D" id="3.40.50.1000">
    <property type="entry name" value="HAD superfamily/HAD-like"/>
    <property type="match status" value="1"/>
</dbReference>
<evidence type="ECO:0000256" key="6">
    <source>
        <dbReference type="ARBA" id="ARBA00022723"/>
    </source>
</evidence>
<dbReference type="PANTHER" id="PTHR43344">
    <property type="entry name" value="PHOSPHOSERINE PHOSPHATASE"/>
    <property type="match status" value="1"/>
</dbReference>
<dbReference type="RefSeq" id="WP_013658908.1">
    <property type="nucleotide sequence ID" value="NC_015275.1"/>
</dbReference>
<dbReference type="NCBIfam" id="TIGR01488">
    <property type="entry name" value="HAD-SF-IB"/>
    <property type="match status" value="1"/>
</dbReference>
<comment type="cofactor">
    <cofactor evidence="1">
        <name>Mg(2+)</name>
        <dbReference type="ChEBI" id="CHEBI:18420"/>
    </cofactor>
</comment>
<comment type="similarity">
    <text evidence="3">Belongs to the HAD-like hydrolase superfamily. SerB family.</text>
</comment>
<dbReference type="eggNOG" id="COG0560">
    <property type="taxonomic scope" value="Bacteria"/>
</dbReference>
<dbReference type="Proteomes" id="UP000008467">
    <property type="component" value="Chromosome"/>
</dbReference>
<evidence type="ECO:0000256" key="9">
    <source>
        <dbReference type="ARBA" id="ARBA00023299"/>
    </source>
</evidence>
<accession>F2JKC0</accession>
<evidence type="ECO:0000256" key="8">
    <source>
        <dbReference type="ARBA" id="ARBA00022842"/>
    </source>
</evidence>
<keyword evidence="9" id="KW-0718">Serine biosynthesis</keyword>
<evidence type="ECO:0000256" key="10">
    <source>
        <dbReference type="ARBA" id="ARBA00048138"/>
    </source>
</evidence>